<dbReference type="InterPro" id="IPR003609">
    <property type="entry name" value="Pan_app"/>
</dbReference>
<dbReference type="PROSITE" id="PS50948">
    <property type="entry name" value="PAN"/>
    <property type="match status" value="1"/>
</dbReference>
<evidence type="ECO:0000313" key="3">
    <source>
        <dbReference type="EMBL" id="ESO06623.1"/>
    </source>
</evidence>
<feature type="signal peptide" evidence="1">
    <location>
        <begin position="1"/>
        <end position="19"/>
    </location>
</feature>
<reference evidence="4" key="3">
    <citation type="submission" date="2015-06" db="UniProtKB">
        <authorList>
            <consortium name="EnsemblMetazoa"/>
        </authorList>
    </citation>
    <scope>IDENTIFICATION</scope>
</reference>
<sequence length="111" mass="12355">MVKLVAFCAMLVALQLVNGDGCWYDYLKMKLPEDELVAIDDKTALDDCKKVCVDTAICYVVQVSGGKCYINKNPVVNWDKIMEDQEDSNIYSYASCSEAPKDTPAETPESE</sequence>
<dbReference type="EnsemblMetazoa" id="HelroT160813">
    <property type="protein sequence ID" value="HelroP160813"/>
    <property type="gene ID" value="HelroG160813"/>
</dbReference>
<dbReference type="RefSeq" id="XP_009015991.1">
    <property type="nucleotide sequence ID" value="XM_009017743.1"/>
</dbReference>
<evidence type="ECO:0000313" key="4">
    <source>
        <dbReference type="EnsemblMetazoa" id="HelroP160813"/>
    </source>
</evidence>
<keyword evidence="5" id="KW-1185">Reference proteome</keyword>
<reference evidence="5" key="1">
    <citation type="submission" date="2012-12" db="EMBL/GenBank/DDBJ databases">
        <authorList>
            <person name="Hellsten U."/>
            <person name="Grimwood J."/>
            <person name="Chapman J.A."/>
            <person name="Shapiro H."/>
            <person name="Aerts A."/>
            <person name="Otillar R.P."/>
            <person name="Terry A.Y."/>
            <person name="Boore J.L."/>
            <person name="Simakov O."/>
            <person name="Marletaz F."/>
            <person name="Cho S.-J."/>
            <person name="Edsinger-Gonzales E."/>
            <person name="Havlak P."/>
            <person name="Kuo D.-H."/>
            <person name="Larsson T."/>
            <person name="Lv J."/>
            <person name="Arendt D."/>
            <person name="Savage R."/>
            <person name="Osoegawa K."/>
            <person name="de Jong P."/>
            <person name="Lindberg D.R."/>
            <person name="Seaver E.C."/>
            <person name="Weisblat D.A."/>
            <person name="Putnam N.H."/>
            <person name="Grigoriev I.V."/>
            <person name="Rokhsar D.S."/>
        </authorList>
    </citation>
    <scope>NUCLEOTIDE SEQUENCE</scope>
</reference>
<dbReference type="EMBL" id="AMQM01000655">
    <property type="status" value="NOT_ANNOTATED_CDS"/>
    <property type="molecule type" value="Genomic_DNA"/>
</dbReference>
<accession>T1EQR5</accession>
<dbReference type="EMBL" id="KB096324">
    <property type="protein sequence ID" value="ESO06623.1"/>
    <property type="molecule type" value="Genomic_DNA"/>
</dbReference>
<protein>
    <recommendedName>
        <fullName evidence="2">Apple domain-containing protein</fullName>
    </recommendedName>
</protein>
<dbReference type="GeneID" id="20198915"/>
<dbReference type="InParanoid" id="T1EQR5"/>
<dbReference type="CTD" id="20198915"/>
<evidence type="ECO:0000313" key="5">
    <source>
        <dbReference type="Proteomes" id="UP000015101"/>
    </source>
</evidence>
<dbReference type="AlphaFoldDB" id="T1EQR5"/>
<evidence type="ECO:0000259" key="2">
    <source>
        <dbReference type="PROSITE" id="PS50948"/>
    </source>
</evidence>
<feature type="chain" id="PRO_5010979975" description="Apple domain-containing protein" evidence="1">
    <location>
        <begin position="20"/>
        <end position="111"/>
    </location>
</feature>
<dbReference type="HOGENOM" id="CLU_172778_0_0_1"/>
<keyword evidence="1" id="KW-0732">Signal</keyword>
<dbReference type="Gene3D" id="3.50.4.10">
    <property type="entry name" value="Hepatocyte Growth Factor"/>
    <property type="match status" value="1"/>
</dbReference>
<name>T1EQR5_HELRO</name>
<dbReference type="KEGG" id="hro:HELRODRAFT_160813"/>
<gene>
    <name evidence="4" type="primary">20198915</name>
    <name evidence="3" type="ORF">HELRODRAFT_160813</name>
</gene>
<feature type="domain" description="Apple" evidence="2">
    <location>
        <begin position="22"/>
        <end position="96"/>
    </location>
</feature>
<reference evidence="3 5" key="2">
    <citation type="journal article" date="2013" name="Nature">
        <title>Insights into bilaterian evolution from three spiralian genomes.</title>
        <authorList>
            <person name="Simakov O."/>
            <person name="Marletaz F."/>
            <person name="Cho S.J."/>
            <person name="Edsinger-Gonzales E."/>
            <person name="Havlak P."/>
            <person name="Hellsten U."/>
            <person name="Kuo D.H."/>
            <person name="Larsson T."/>
            <person name="Lv J."/>
            <person name="Arendt D."/>
            <person name="Savage R."/>
            <person name="Osoegawa K."/>
            <person name="de Jong P."/>
            <person name="Grimwood J."/>
            <person name="Chapman J.A."/>
            <person name="Shapiro H."/>
            <person name="Aerts A."/>
            <person name="Otillar R.P."/>
            <person name="Terry A.Y."/>
            <person name="Boore J.L."/>
            <person name="Grigoriev I.V."/>
            <person name="Lindberg D.R."/>
            <person name="Seaver E.C."/>
            <person name="Weisblat D.A."/>
            <person name="Putnam N.H."/>
            <person name="Rokhsar D.S."/>
        </authorList>
    </citation>
    <scope>NUCLEOTIDE SEQUENCE</scope>
</reference>
<evidence type="ECO:0000256" key="1">
    <source>
        <dbReference type="SAM" id="SignalP"/>
    </source>
</evidence>
<organism evidence="4 5">
    <name type="scientific">Helobdella robusta</name>
    <name type="common">Californian leech</name>
    <dbReference type="NCBI Taxonomy" id="6412"/>
    <lineage>
        <taxon>Eukaryota</taxon>
        <taxon>Metazoa</taxon>
        <taxon>Spiralia</taxon>
        <taxon>Lophotrochozoa</taxon>
        <taxon>Annelida</taxon>
        <taxon>Clitellata</taxon>
        <taxon>Hirudinea</taxon>
        <taxon>Rhynchobdellida</taxon>
        <taxon>Glossiphoniidae</taxon>
        <taxon>Helobdella</taxon>
    </lineage>
</organism>
<dbReference type="Proteomes" id="UP000015101">
    <property type="component" value="Unassembled WGS sequence"/>
</dbReference>
<dbReference type="SUPFAM" id="SSF57414">
    <property type="entry name" value="Hairpin loop containing domain-like"/>
    <property type="match status" value="1"/>
</dbReference>
<proteinExistence type="predicted"/>